<dbReference type="EMBL" id="JAIWYP010000012">
    <property type="protein sequence ID" value="KAH3724060.1"/>
    <property type="molecule type" value="Genomic_DNA"/>
</dbReference>
<protein>
    <submittedName>
        <fullName evidence="1">Uncharacterized protein</fullName>
    </submittedName>
</protein>
<reference evidence="1" key="2">
    <citation type="submission" date="2020-11" db="EMBL/GenBank/DDBJ databases">
        <authorList>
            <person name="McCartney M.A."/>
            <person name="Auch B."/>
            <person name="Kono T."/>
            <person name="Mallez S."/>
            <person name="Becker A."/>
            <person name="Gohl D.M."/>
            <person name="Silverstein K.A.T."/>
            <person name="Koren S."/>
            <person name="Bechman K.B."/>
            <person name="Herman A."/>
            <person name="Abrahante J.E."/>
            <person name="Garbe J."/>
        </authorList>
    </citation>
    <scope>NUCLEOTIDE SEQUENCE</scope>
    <source>
        <strain evidence="1">Duluth1</strain>
        <tissue evidence="1">Whole animal</tissue>
    </source>
</reference>
<name>A0A9D4HMJ6_DREPO</name>
<evidence type="ECO:0000313" key="2">
    <source>
        <dbReference type="Proteomes" id="UP000828390"/>
    </source>
</evidence>
<organism evidence="1 2">
    <name type="scientific">Dreissena polymorpha</name>
    <name type="common">Zebra mussel</name>
    <name type="synonym">Mytilus polymorpha</name>
    <dbReference type="NCBI Taxonomy" id="45954"/>
    <lineage>
        <taxon>Eukaryota</taxon>
        <taxon>Metazoa</taxon>
        <taxon>Spiralia</taxon>
        <taxon>Lophotrochozoa</taxon>
        <taxon>Mollusca</taxon>
        <taxon>Bivalvia</taxon>
        <taxon>Autobranchia</taxon>
        <taxon>Heteroconchia</taxon>
        <taxon>Euheterodonta</taxon>
        <taxon>Imparidentia</taxon>
        <taxon>Neoheterodontei</taxon>
        <taxon>Myida</taxon>
        <taxon>Dreissenoidea</taxon>
        <taxon>Dreissenidae</taxon>
        <taxon>Dreissena</taxon>
    </lineage>
</organism>
<dbReference type="AlphaFoldDB" id="A0A9D4HMJ6"/>
<comment type="caution">
    <text evidence="1">The sequence shown here is derived from an EMBL/GenBank/DDBJ whole genome shotgun (WGS) entry which is preliminary data.</text>
</comment>
<evidence type="ECO:0000313" key="1">
    <source>
        <dbReference type="EMBL" id="KAH3724060.1"/>
    </source>
</evidence>
<proteinExistence type="predicted"/>
<reference evidence="1" key="1">
    <citation type="journal article" date="2019" name="bioRxiv">
        <title>The Genome of the Zebra Mussel, Dreissena polymorpha: A Resource for Invasive Species Research.</title>
        <authorList>
            <person name="McCartney M.A."/>
            <person name="Auch B."/>
            <person name="Kono T."/>
            <person name="Mallez S."/>
            <person name="Zhang Y."/>
            <person name="Obille A."/>
            <person name="Becker A."/>
            <person name="Abrahante J.E."/>
            <person name="Garbe J."/>
            <person name="Badalamenti J.P."/>
            <person name="Herman A."/>
            <person name="Mangelson H."/>
            <person name="Liachko I."/>
            <person name="Sullivan S."/>
            <person name="Sone E.D."/>
            <person name="Koren S."/>
            <person name="Silverstein K.A.T."/>
            <person name="Beckman K.B."/>
            <person name="Gohl D.M."/>
        </authorList>
    </citation>
    <scope>NUCLEOTIDE SEQUENCE</scope>
    <source>
        <strain evidence="1">Duluth1</strain>
        <tissue evidence="1">Whole animal</tissue>
    </source>
</reference>
<keyword evidence="2" id="KW-1185">Reference proteome</keyword>
<sequence>MLKKGKYIPQRVIPSMSR</sequence>
<accession>A0A9D4HMJ6</accession>
<dbReference type="Proteomes" id="UP000828390">
    <property type="component" value="Unassembled WGS sequence"/>
</dbReference>
<gene>
    <name evidence="1" type="ORF">DPMN_049862</name>
</gene>